<evidence type="ECO:0000313" key="3">
    <source>
        <dbReference type="Proteomes" id="UP000078454"/>
    </source>
</evidence>
<name>A0A198A8D2_9BACL</name>
<dbReference type="EMBL" id="LYPB01000070">
    <property type="protein sequence ID" value="OAS17724.1"/>
    <property type="molecule type" value="Genomic_DNA"/>
</dbReference>
<dbReference type="InterPro" id="IPR036736">
    <property type="entry name" value="ACP-like_sf"/>
</dbReference>
<keyword evidence="3" id="KW-1185">Reference proteome</keyword>
<comment type="caution">
    <text evidence="2">The sequence shown here is derived from an EMBL/GenBank/DDBJ whole genome shotgun (WGS) entry which is preliminary data.</text>
</comment>
<evidence type="ECO:0000259" key="1">
    <source>
        <dbReference type="PROSITE" id="PS50075"/>
    </source>
</evidence>
<gene>
    <name evidence="2" type="ORF">A8708_14620</name>
</gene>
<protein>
    <recommendedName>
        <fullName evidence="1">Carrier domain-containing protein</fullName>
    </recommendedName>
</protein>
<dbReference type="Gene3D" id="1.10.1200.10">
    <property type="entry name" value="ACP-like"/>
    <property type="match status" value="1"/>
</dbReference>
<proteinExistence type="predicted"/>
<dbReference type="InterPro" id="IPR009081">
    <property type="entry name" value="PP-bd_ACP"/>
</dbReference>
<evidence type="ECO:0000313" key="2">
    <source>
        <dbReference type="EMBL" id="OAS17724.1"/>
    </source>
</evidence>
<dbReference type="SUPFAM" id="SSF47336">
    <property type="entry name" value="ACP-like"/>
    <property type="match status" value="1"/>
</dbReference>
<dbReference type="STRING" id="1850517.A8708_14620"/>
<sequence length="89" mass="10227">MSDESLDNRLKEILIRNARIMVEAEEIMSDTNIVDDLALDSILIVNLFVDLEEEFNITINVQDIAMPILSKYCLLQEYVLERIAVQVAQ</sequence>
<dbReference type="OrthoDB" id="9804551at2"/>
<dbReference type="RefSeq" id="WP_068665302.1">
    <property type="nucleotide sequence ID" value="NZ_LYPB01000070.1"/>
</dbReference>
<reference evidence="2 3" key="1">
    <citation type="submission" date="2016-05" db="EMBL/GenBank/DDBJ databases">
        <title>Paenibacillus sp. 1ZS3-15 nov., isolated from the rhizosphere soil.</title>
        <authorList>
            <person name="Zhang X.X."/>
            <person name="Zhang J."/>
        </authorList>
    </citation>
    <scope>NUCLEOTIDE SEQUENCE [LARGE SCALE GENOMIC DNA]</scope>
    <source>
        <strain evidence="2 3">1ZS3-15</strain>
    </source>
</reference>
<dbReference type="Proteomes" id="UP000078454">
    <property type="component" value="Unassembled WGS sequence"/>
</dbReference>
<accession>A0A198A8D2</accession>
<organism evidence="2 3">
    <name type="scientific">Paenibacillus oryzisoli</name>
    <dbReference type="NCBI Taxonomy" id="1850517"/>
    <lineage>
        <taxon>Bacteria</taxon>
        <taxon>Bacillati</taxon>
        <taxon>Bacillota</taxon>
        <taxon>Bacilli</taxon>
        <taxon>Bacillales</taxon>
        <taxon>Paenibacillaceae</taxon>
        <taxon>Paenibacillus</taxon>
    </lineage>
</organism>
<dbReference type="PROSITE" id="PS50075">
    <property type="entry name" value="CARRIER"/>
    <property type="match status" value="1"/>
</dbReference>
<feature type="domain" description="Carrier" evidence="1">
    <location>
        <begin position="4"/>
        <end position="89"/>
    </location>
</feature>
<dbReference type="AlphaFoldDB" id="A0A198A8D2"/>
<dbReference type="Pfam" id="PF00550">
    <property type="entry name" value="PP-binding"/>
    <property type="match status" value="1"/>
</dbReference>